<dbReference type="InterPro" id="IPR004960">
    <property type="entry name" value="LipA_acyltrans"/>
</dbReference>
<keyword evidence="3" id="KW-0997">Cell inner membrane</keyword>
<dbReference type="eggNOG" id="COG1560">
    <property type="taxonomic scope" value="Bacteria"/>
</dbReference>
<evidence type="ECO:0000256" key="1">
    <source>
        <dbReference type="ARBA" id="ARBA00004533"/>
    </source>
</evidence>
<accession>I2PYI3</accession>
<dbReference type="EMBL" id="JH600068">
    <property type="protein sequence ID" value="EIG52589.1"/>
    <property type="molecule type" value="Genomic_DNA"/>
</dbReference>
<dbReference type="GO" id="GO:0005886">
    <property type="term" value="C:plasma membrane"/>
    <property type="evidence" value="ECO:0007669"/>
    <property type="project" value="UniProtKB-SubCell"/>
</dbReference>
<name>I2PYI3_9BACT</name>
<dbReference type="PANTHER" id="PTHR30606:SF10">
    <property type="entry name" value="PHOSPHATIDYLINOSITOL MANNOSIDE ACYLTRANSFERASE"/>
    <property type="match status" value="1"/>
</dbReference>
<dbReference type="OrthoDB" id="5446729at2"/>
<comment type="subcellular location">
    <subcellularLocation>
        <location evidence="1">Cell inner membrane</location>
    </subcellularLocation>
</comment>
<evidence type="ECO:0000256" key="5">
    <source>
        <dbReference type="ARBA" id="ARBA00023136"/>
    </source>
</evidence>
<dbReference type="PANTHER" id="PTHR30606">
    <property type="entry name" value="LIPID A BIOSYNTHESIS LAUROYL ACYLTRANSFERASE"/>
    <property type="match status" value="1"/>
</dbReference>
<sequence>MPAVRDALVWAYWHPFRLLVRALPAGAARALARGLGRVLARVPHARLAGMAEAARLVPGVADDPDVRLGLARRALVEFCQTDLEVLLFPGLTPARTARLVVIRGRERLDAALACGRGAMLAFGHFGANQMIMAAIGHAGYRMWQLSAPATVLNARLPEKRRPAVARTRELRTAHEQSLPVTHIDVFGSLRPAFACLRAGHVLGVAVDGGGGERRAAVPFLGRRAFFSLGPMLLAGRTGCAVLPCFMERGTDGRLTLRIEEPLPLVRPAAGEAEAVAATANTALFAARLSEAVAANPSHYLHFLAFRELMAAGGHEPFFERD</sequence>
<dbReference type="AlphaFoldDB" id="I2PYI3"/>
<keyword evidence="2" id="KW-1003">Cell membrane</keyword>
<organism evidence="7">
    <name type="scientific">Desulfovibrio sp. U5L</name>
    <dbReference type="NCBI Taxonomy" id="596152"/>
    <lineage>
        <taxon>Bacteria</taxon>
        <taxon>Pseudomonadati</taxon>
        <taxon>Thermodesulfobacteriota</taxon>
        <taxon>Desulfovibrionia</taxon>
        <taxon>Desulfovibrionales</taxon>
        <taxon>Desulfovibrionaceae</taxon>
        <taxon>Desulfovibrio</taxon>
    </lineage>
</organism>
<keyword evidence="5" id="KW-0472">Membrane</keyword>
<gene>
    <name evidence="7" type="ORF">DesU5LDRAFT_0888</name>
</gene>
<dbReference type="CDD" id="cd07984">
    <property type="entry name" value="LPLAT_LABLAT-like"/>
    <property type="match status" value="1"/>
</dbReference>
<dbReference type="HOGENOM" id="CLU_075030_0_0_7"/>
<dbReference type="GO" id="GO:0009247">
    <property type="term" value="P:glycolipid biosynthetic process"/>
    <property type="evidence" value="ECO:0007669"/>
    <property type="project" value="UniProtKB-ARBA"/>
</dbReference>
<proteinExistence type="predicted"/>
<keyword evidence="6 7" id="KW-0012">Acyltransferase</keyword>
<reference evidence="7" key="1">
    <citation type="submission" date="2011-11" db="EMBL/GenBank/DDBJ databases">
        <title>Improved High-Quality Draft sequence of Desulfovibrio sp. U5L.</title>
        <authorList>
            <consortium name="US DOE Joint Genome Institute"/>
            <person name="Lucas S."/>
            <person name="Han J."/>
            <person name="Lapidus A."/>
            <person name="Cheng J.-F."/>
            <person name="Goodwin L."/>
            <person name="Pitluck S."/>
            <person name="Peters L."/>
            <person name="Ovchinnikova G."/>
            <person name="Held B."/>
            <person name="Detter J.C."/>
            <person name="Han C."/>
            <person name="Tapia R."/>
            <person name="Land M."/>
            <person name="Hauser L."/>
            <person name="Kyrpides N."/>
            <person name="Ivanova N."/>
            <person name="Pagani I."/>
            <person name="Gabster J."/>
            <person name="Walker C."/>
            <person name="Stolyar S."/>
            <person name="Stahl D."/>
            <person name="Arkin A."/>
            <person name="Dehal P."/>
            <person name="Hazen T."/>
            <person name="Woyke T."/>
        </authorList>
    </citation>
    <scope>NUCLEOTIDE SEQUENCE [LARGE SCALE GENOMIC DNA]</scope>
    <source>
        <strain evidence="7">U5L</strain>
    </source>
</reference>
<keyword evidence="4 7" id="KW-0808">Transferase</keyword>
<protein>
    <submittedName>
        <fullName evidence="7">Lauroyl/myristoyl acyltransferase</fullName>
    </submittedName>
</protein>
<dbReference type="GO" id="GO:0016746">
    <property type="term" value="F:acyltransferase activity"/>
    <property type="evidence" value="ECO:0007669"/>
    <property type="project" value="UniProtKB-KW"/>
</dbReference>
<dbReference type="Pfam" id="PF03279">
    <property type="entry name" value="Lip_A_acyltrans"/>
    <property type="match status" value="1"/>
</dbReference>
<evidence type="ECO:0000256" key="3">
    <source>
        <dbReference type="ARBA" id="ARBA00022519"/>
    </source>
</evidence>
<evidence type="ECO:0000256" key="6">
    <source>
        <dbReference type="ARBA" id="ARBA00023315"/>
    </source>
</evidence>
<evidence type="ECO:0000256" key="4">
    <source>
        <dbReference type="ARBA" id="ARBA00022679"/>
    </source>
</evidence>
<evidence type="ECO:0000256" key="2">
    <source>
        <dbReference type="ARBA" id="ARBA00022475"/>
    </source>
</evidence>
<evidence type="ECO:0000313" key="7">
    <source>
        <dbReference type="EMBL" id="EIG52589.1"/>
    </source>
</evidence>
<dbReference type="STRING" id="596152.DesU5LDRAFT_0888"/>